<name>A0ABS2D328_9FLAO</name>
<dbReference type="InterPro" id="IPR041561">
    <property type="entry name" value="PglD_N"/>
</dbReference>
<reference evidence="3 4" key="1">
    <citation type="submission" date="2021-02" db="EMBL/GenBank/DDBJ databases">
        <authorList>
            <person name="Jung H.S."/>
            <person name="Chun B.H."/>
            <person name="Jeon C.O."/>
        </authorList>
    </citation>
    <scope>NUCLEOTIDE SEQUENCE [LARGE SCALE GENOMIC DNA]</scope>
    <source>
        <strain evidence="3 4">LMG 25203</strain>
    </source>
</reference>
<keyword evidence="4" id="KW-1185">Reference proteome</keyword>
<dbReference type="InterPro" id="IPR050179">
    <property type="entry name" value="Trans_hexapeptide_repeat"/>
</dbReference>
<gene>
    <name evidence="3" type="ORF">H9X54_016195</name>
</gene>
<dbReference type="Gene3D" id="3.40.50.20">
    <property type="match status" value="1"/>
</dbReference>
<feature type="domain" description="PglD N-terminal" evidence="2">
    <location>
        <begin position="5"/>
        <end position="72"/>
    </location>
</feature>
<dbReference type="InterPro" id="IPR011004">
    <property type="entry name" value="Trimer_LpxA-like_sf"/>
</dbReference>
<dbReference type="Pfam" id="PF17836">
    <property type="entry name" value="PglD_N"/>
    <property type="match status" value="1"/>
</dbReference>
<dbReference type="SUPFAM" id="SSF51161">
    <property type="entry name" value="Trimeric LpxA-like enzymes"/>
    <property type="match status" value="1"/>
</dbReference>
<comment type="similarity">
    <text evidence="1">Belongs to the transferase hexapeptide repeat family.</text>
</comment>
<evidence type="ECO:0000313" key="3">
    <source>
        <dbReference type="EMBL" id="MBM6500832.1"/>
    </source>
</evidence>
<comment type="caution">
    <text evidence="3">The sequence shown here is derived from an EMBL/GenBank/DDBJ whole genome shotgun (WGS) entry which is preliminary data.</text>
</comment>
<dbReference type="CDD" id="cd03360">
    <property type="entry name" value="LbH_AT_putative"/>
    <property type="match status" value="1"/>
</dbReference>
<evidence type="ECO:0000256" key="1">
    <source>
        <dbReference type="ARBA" id="ARBA00007274"/>
    </source>
</evidence>
<organism evidence="3 4">
    <name type="scientific">Flavobacterium macrobrachii</name>
    <dbReference type="NCBI Taxonomy" id="591204"/>
    <lineage>
        <taxon>Bacteria</taxon>
        <taxon>Pseudomonadati</taxon>
        <taxon>Bacteroidota</taxon>
        <taxon>Flavobacteriia</taxon>
        <taxon>Flavobacteriales</taxon>
        <taxon>Flavobacteriaceae</taxon>
        <taxon>Flavobacterium</taxon>
    </lineage>
</organism>
<sequence>MNKILAILGAGELGQQIANFAINDNHYSDVYFYDDLNDGKQIKGNTIQLIFDFENNLFDEMIIGIGYNHLKAREEKFNFLQKKIKFGRIIHSTSWVDKSATIEEGCIVYPKCVIDKNVIIKHNSILNLNCTISHDSTIASSCFLAPSVSIAGFCTIGSECFLGIGTTIIDNINIVDQTAIGAGTVVVKNIIKKGIYVGNPAKLIK</sequence>
<dbReference type="EMBL" id="JACSOD020000508">
    <property type="protein sequence ID" value="MBM6500832.1"/>
    <property type="molecule type" value="Genomic_DNA"/>
</dbReference>
<accession>A0ABS2D328</accession>
<proteinExistence type="inferred from homology"/>
<dbReference type="PANTHER" id="PTHR43300">
    <property type="entry name" value="ACETYLTRANSFERASE"/>
    <property type="match status" value="1"/>
</dbReference>
<dbReference type="Proteomes" id="UP000759529">
    <property type="component" value="Unassembled WGS sequence"/>
</dbReference>
<evidence type="ECO:0000313" key="4">
    <source>
        <dbReference type="Proteomes" id="UP000759529"/>
    </source>
</evidence>
<dbReference type="RefSeq" id="WP_187656089.1">
    <property type="nucleotide sequence ID" value="NZ_JACSOD020000508.1"/>
</dbReference>
<dbReference type="PANTHER" id="PTHR43300:SF7">
    <property type="entry name" value="UDP-N-ACETYLBACILLOSAMINE N-ACETYLTRANSFERASE"/>
    <property type="match status" value="1"/>
</dbReference>
<protein>
    <submittedName>
        <fullName evidence="3">Acetyltransferase</fullName>
    </submittedName>
</protein>
<dbReference type="NCBIfam" id="TIGR03570">
    <property type="entry name" value="NeuD_NnaD"/>
    <property type="match status" value="1"/>
</dbReference>
<evidence type="ECO:0000259" key="2">
    <source>
        <dbReference type="Pfam" id="PF17836"/>
    </source>
</evidence>
<dbReference type="Gene3D" id="2.160.10.10">
    <property type="entry name" value="Hexapeptide repeat proteins"/>
    <property type="match status" value="1"/>
</dbReference>
<dbReference type="InterPro" id="IPR020019">
    <property type="entry name" value="AcTrfase_PglD-like"/>
</dbReference>